<reference evidence="13" key="1">
    <citation type="journal article" date="2020" name="mSystems">
        <title>Genome- and Community-Level Interaction Insights into Carbon Utilization and Element Cycling Functions of Hydrothermarchaeota in Hydrothermal Sediment.</title>
        <authorList>
            <person name="Zhou Z."/>
            <person name="Liu Y."/>
            <person name="Xu W."/>
            <person name="Pan J."/>
            <person name="Luo Z.H."/>
            <person name="Li M."/>
        </authorList>
    </citation>
    <scope>NUCLEOTIDE SEQUENCE [LARGE SCALE GENOMIC DNA]</scope>
    <source>
        <strain evidence="13">SpSt-143</strain>
    </source>
</reference>
<feature type="binding site" evidence="10">
    <location>
        <position position="132"/>
    </location>
    <ligand>
        <name>substrate</name>
    </ligand>
</feature>
<evidence type="ECO:0000256" key="6">
    <source>
        <dbReference type="ARBA" id="ARBA00022643"/>
    </source>
</evidence>
<organism evidence="13">
    <name type="scientific">Rhodothermus marinus</name>
    <name type="common">Rhodothermus obamensis</name>
    <dbReference type="NCBI Taxonomy" id="29549"/>
    <lineage>
        <taxon>Bacteria</taxon>
        <taxon>Pseudomonadati</taxon>
        <taxon>Rhodothermota</taxon>
        <taxon>Rhodothermia</taxon>
        <taxon>Rhodothermales</taxon>
        <taxon>Rhodothermaceae</taxon>
        <taxon>Rhodothermus</taxon>
    </lineage>
</organism>
<evidence type="ECO:0000256" key="3">
    <source>
        <dbReference type="ARBA" id="ARBA00007301"/>
    </source>
</evidence>
<dbReference type="HAMAP" id="MF_01629">
    <property type="entry name" value="PdxH"/>
    <property type="match status" value="1"/>
</dbReference>
<evidence type="ECO:0000256" key="7">
    <source>
        <dbReference type="ARBA" id="ARBA00023002"/>
    </source>
</evidence>
<dbReference type="PROSITE" id="PS51321">
    <property type="entry name" value="TFIIS_CENTRAL"/>
    <property type="match status" value="1"/>
</dbReference>
<gene>
    <name evidence="13" type="primary">pdxH</name>
    <name evidence="13" type="ORF">ENO59_11090</name>
</gene>
<dbReference type="InterPro" id="IPR019740">
    <property type="entry name" value="Pyridox_Oxase_CS"/>
</dbReference>
<evidence type="ECO:0000256" key="1">
    <source>
        <dbReference type="ARBA" id="ARBA00004738"/>
    </source>
</evidence>
<feature type="binding site" evidence="11">
    <location>
        <position position="106"/>
    </location>
    <ligand>
        <name>FMN</name>
        <dbReference type="ChEBI" id="CHEBI:58210"/>
    </ligand>
</feature>
<comment type="caution">
    <text evidence="13">The sequence shown here is derived from an EMBL/GenBank/DDBJ whole genome shotgun (WGS) entry which is preliminary data.</text>
</comment>
<dbReference type="FunFam" id="2.30.110.10:FF:000005">
    <property type="entry name" value="NAD(P)H-hydrate epimerase"/>
    <property type="match status" value="1"/>
</dbReference>
<feature type="binding site" evidence="11">
    <location>
        <begin position="141"/>
        <end position="142"/>
    </location>
    <ligand>
        <name>FMN</name>
        <dbReference type="ChEBI" id="CHEBI:58210"/>
    </ligand>
</feature>
<comment type="pathway">
    <text evidence="2">Cofactor metabolism; pyridoxal 5'-phosphate salvage; pyridoxal 5'-phosphate from pyridoxine 5'-phosphate: step 1/1.</text>
</comment>
<keyword evidence="5" id="KW-0285">Flavoprotein</keyword>
<dbReference type="PANTHER" id="PTHR10851:SF0">
    <property type="entry name" value="PYRIDOXINE-5'-PHOSPHATE OXIDASE"/>
    <property type="match status" value="1"/>
</dbReference>
<keyword evidence="6 11" id="KW-0288">FMN</keyword>
<comment type="subunit">
    <text evidence="4">Homodimer.</text>
</comment>
<dbReference type="GO" id="GO:0008615">
    <property type="term" value="P:pyridoxine biosynthetic process"/>
    <property type="evidence" value="ECO:0007669"/>
    <property type="project" value="UniProtKB-UniRule"/>
</dbReference>
<dbReference type="AlphaFoldDB" id="A0A7V2B2H5"/>
<dbReference type="InterPro" id="IPR019576">
    <property type="entry name" value="Pyridoxamine_oxidase_dimer_C"/>
</dbReference>
<evidence type="ECO:0000256" key="5">
    <source>
        <dbReference type="ARBA" id="ARBA00022630"/>
    </source>
</evidence>
<feature type="binding site" evidence="10">
    <location>
        <position position="128"/>
    </location>
    <ligand>
        <name>substrate</name>
    </ligand>
</feature>
<feature type="binding site" evidence="11">
    <location>
        <position position="84"/>
    </location>
    <ligand>
        <name>FMN</name>
        <dbReference type="ChEBI" id="CHEBI:58210"/>
    </ligand>
</feature>
<dbReference type="Gene3D" id="2.30.110.10">
    <property type="entry name" value="Electron Transport, Fmn-binding Protein, Chain A"/>
    <property type="match status" value="1"/>
</dbReference>
<dbReference type="UniPathway" id="UPA01068">
    <property type="reaction ID" value="UER00304"/>
</dbReference>
<evidence type="ECO:0000313" key="13">
    <source>
        <dbReference type="EMBL" id="HER97030.1"/>
    </source>
</evidence>
<dbReference type="EMBL" id="DSGB01000006">
    <property type="protein sequence ID" value="HER97030.1"/>
    <property type="molecule type" value="Genomic_DNA"/>
</dbReference>
<sequence length="213" mass="24705">MNPELAQLRREYARQALDEAQLPDDPLTLFQQWFKEALQAEVADPNAMVLATADISGRPSARVMLLKDCDTQGFVFFTNYESRKGHELTENPWAALVFWWAALERQVRVEGRVEKVSAEESDAYFQTRPRESQLGAWASPQSQVIPDRATLEHRVAELMARFNGQEVPRPPYWGGFRLIPEVIEFWQGRPGRLHDRIRYRRTPQGWVKDRLAP</sequence>
<keyword evidence="7 13" id="KW-0560">Oxidoreductase</keyword>
<dbReference type="Pfam" id="PF10590">
    <property type="entry name" value="PNP_phzG_C"/>
    <property type="match status" value="1"/>
</dbReference>
<feature type="binding site" evidence="11">
    <location>
        <begin position="77"/>
        <end position="78"/>
    </location>
    <ligand>
        <name>FMN</name>
        <dbReference type="ChEBI" id="CHEBI:58210"/>
    </ligand>
</feature>
<evidence type="ECO:0000256" key="11">
    <source>
        <dbReference type="PIRSR" id="PIRSR000190-2"/>
    </source>
</evidence>
<dbReference type="NCBIfam" id="NF004231">
    <property type="entry name" value="PRK05679.1"/>
    <property type="match status" value="1"/>
</dbReference>
<dbReference type="GO" id="GO:0010181">
    <property type="term" value="F:FMN binding"/>
    <property type="evidence" value="ECO:0007669"/>
    <property type="project" value="UniProtKB-UniRule"/>
</dbReference>
<dbReference type="PIRSF" id="PIRSF000190">
    <property type="entry name" value="Pyd_amn-ph_oxd"/>
    <property type="match status" value="1"/>
</dbReference>
<feature type="binding site" evidence="10">
    <location>
        <begin position="9"/>
        <end position="12"/>
    </location>
    <ligand>
        <name>substrate</name>
    </ligand>
</feature>
<comment type="cofactor">
    <cofactor evidence="11">
        <name>FMN</name>
        <dbReference type="ChEBI" id="CHEBI:58210"/>
    </cofactor>
    <text evidence="11">Binds 1 FMN per subunit.</text>
</comment>
<feature type="binding site" evidence="11">
    <location>
        <position position="196"/>
    </location>
    <ligand>
        <name>FMN</name>
        <dbReference type="ChEBI" id="CHEBI:58210"/>
    </ligand>
</feature>
<evidence type="ECO:0000256" key="8">
    <source>
        <dbReference type="ARBA" id="ARBA00023096"/>
    </source>
</evidence>
<evidence type="ECO:0000259" key="12">
    <source>
        <dbReference type="PROSITE" id="PS51321"/>
    </source>
</evidence>
<comment type="pathway">
    <text evidence="1">Cofactor metabolism; pyridoxal 5'-phosphate salvage; pyridoxal 5'-phosphate from pyridoxamine 5'-phosphate: step 1/1.</text>
</comment>
<dbReference type="NCBIfam" id="TIGR00558">
    <property type="entry name" value="pdxH"/>
    <property type="match status" value="1"/>
</dbReference>
<evidence type="ECO:0000256" key="4">
    <source>
        <dbReference type="ARBA" id="ARBA00011738"/>
    </source>
</evidence>
<dbReference type="PANTHER" id="PTHR10851">
    <property type="entry name" value="PYRIDOXINE-5-PHOSPHATE OXIDASE"/>
    <property type="match status" value="1"/>
</dbReference>
<comment type="similarity">
    <text evidence="3">Belongs to the pyridoxamine 5'-phosphate oxidase family.</text>
</comment>
<feature type="domain" description="TFIIS central" evidence="12">
    <location>
        <begin position="1"/>
        <end position="28"/>
    </location>
</feature>
<dbReference type="PROSITE" id="PS01064">
    <property type="entry name" value="PYRIDOX_OXIDASE"/>
    <property type="match status" value="1"/>
</dbReference>
<feature type="binding site" evidence="11">
    <location>
        <begin position="62"/>
        <end position="67"/>
    </location>
    <ligand>
        <name>FMN</name>
        <dbReference type="ChEBI" id="CHEBI:58210"/>
    </ligand>
</feature>
<dbReference type="Pfam" id="PF01243">
    <property type="entry name" value="PNPOx_N"/>
    <property type="match status" value="1"/>
</dbReference>
<feature type="binding site" evidence="11">
    <location>
        <position position="83"/>
    </location>
    <ligand>
        <name>FMN</name>
        <dbReference type="ChEBI" id="CHEBI:58210"/>
    </ligand>
</feature>
<evidence type="ECO:0000256" key="2">
    <source>
        <dbReference type="ARBA" id="ARBA00005037"/>
    </source>
</evidence>
<keyword evidence="8" id="KW-0664">Pyridoxine biosynthesis</keyword>
<dbReference type="InterPro" id="IPR000659">
    <property type="entry name" value="Pyridox_Oxase"/>
</dbReference>
<proteinExistence type="inferred from homology"/>
<feature type="binding site" evidence="10">
    <location>
        <begin position="192"/>
        <end position="194"/>
    </location>
    <ligand>
        <name>substrate</name>
    </ligand>
</feature>
<dbReference type="GO" id="GO:0006351">
    <property type="term" value="P:DNA-templated transcription"/>
    <property type="evidence" value="ECO:0007669"/>
    <property type="project" value="InterPro"/>
</dbReference>
<name>A0A7V2B2H5_RHOMR</name>
<dbReference type="InterPro" id="IPR012349">
    <property type="entry name" value="Split_barrel_FMN-bd"/>
</dbReference>
<feature type="binding site" evidence="11">
    <location>
        <position position="186"/>
    </location>
    <ligand>
        <name>FMN</name>
        <dbReference type="ChEBI" id="CHEBI:58210"/>
    </ligand>
</feature>
<dbReference type="InterPro" id="IPR003618">
    <property type="entry name" value="TFIIS_cen_dom"/>
</dbReference>
<dbReference type="InterPro" id="IPR011576">
    <property type="entry name" value="Pyridox_Oxase_N"/>
</dbReference>
<evidence type="ECO:0000256" key="9">
    <source>
        <dbReference type="NCBIfam" id="TIGR00558"/>
    </source>
</evidence>
<feature type="binding site" evidence="10">
    <location>
        <position position="124"/>
    </location>
    <ligand>
        <name>substrate</name>
    </ligand>
</feature>
<evidence type="ECO:0000256" key="10">
    <source>
        <dbReference type="PIRSR" id="PIRSR000190-1"/>
    </source>
</evidence>
<dbReference type="GO" id="GO:0004733">
    <property type="term" value="F:pyridoxamine phosphate oxidase activity"/>
    <property type="evidence" value="ECO:0007669"/>
    <property type="project" value="UniProtKB-UniRule"/>
</dbReference>
<dbReference type="EC" id="1.4.3.5" evidence="9"/>
<accession>A0A7V2B2H5</accession>
<dbReference type="SUPFAM" id="SSF50475">
    <property type="entry name" value="FMN-binding split barrel"/>
    <property type="match status" value="1"/>
</dbReference>
<feature type="binding site" evidence="10">
    <location>
        <position position="67"/>
    </location>
    <ligand>
        <name>substrate</name>
    </ligand>
</feature>
<protein>
    <recommendedName>
        <fullName evidence="9">Pyridoxamine 5'-phosphate oxidase</fullName>
        <ecNumber evidence="9">1.4.3.5</ecNumber>
    </recommendedName>
</protein>